<keyword evidence="1" id="KW-0479">Metal-binding</keyword>
<dbReference type="PROSITE" id="PS50119">
    <property type="entry name" value="ZF_BBOX"/>
    <property type="match status" value="2"/>
</dbReference>
<organism evidence="4 5">
    <name type="scientific">Mytilus edulis</name>
    <name type="common">Blue mussel</name>
    <dbReference type="NCBI Taxonomy" id="6550"/>
    <lineage>
        <taxon>Eukaryota</taxon>
        <taxon>Metazoa</taxon>
        <taxon>Spiralia</taxon>
        <taxon>Lophotrochozoa</taxon>
        <taxon>Mollusca</taxon>
        <taxon>Bivalvia</taxon>
        <taxon>Autobranchia</taxon>
        <taxon>Pteriomorphia</taxon>
        <taxon>Mytilida</taxon>
        <taxon>Mytiloidea</taxon>
        <taxon>Mytilidae</taxon>
        <taxon>Mytilinae</taxon>
        <taxon>Mytilus</taxon>
    </lineage>
</organism>
<feature type="coiled-coil region" evidence="2">
    <location>
        <begin position="200"/>
        <end position="227"/>
    </location>
</feature>
<evidence type="ECO:0000259" key="3">
    <source>
        <dbReference type="PROSITE" id="PS50119"/>
    </source>
</evidence>
<proteinExistence type="predicted"/>
<dbReference type="Proteomes" id="UP000683360">
    <property type="component" value="Unassembled WGS sequence"/>
</dbReference>
<keyword evidence="5" id="KW-1185">Reference proteome</keyword>
<dbReference type="PANTHER" id="PTHR25462">
    <property type="entry name" value="BONUS, ISOFORM C-RELATED"/>
    <property type="match status" value="1"/>
</dbReference>
<keyword evidence="1" id="KW-0862">Zinc</keyword>
<dbReference type="OrthoDB" id="6083707at2759"/>
<feature type="domain" description="B box-type" evidence="3">
    <location>
        <begin position="84"/>
        <end position="119"/>
    </location>
</feature>
<evidence type="ECO:0000256" key="2">
    <source>
        <dbReference type="SAM" id="Coils"/>
    </source>
</evidence>
<evidence type="ECO:0000256" key="1">
    <source>
        <dbReference type="PROSITE-ProRule" id="PRU00024"/>
    </source>
</evidence>
<evidence type="ECO:0000313" key="5">
    <source>
        <dbReference type="Proteomes" id="UP000683360"/>
    </source>
</evidence>
<dbReference type="Pfam" id="PF00643">
    <property type="entry name" value="zf-B_box"/>
    <property type="match status" value="1"/>
</dbReference>
<dbReference type="GO" id="GO:0008270">
    <property type="term" value="F:zinc ion binding"/>
    <property type="evidence" value="ECO:0007669"/>
    <property type="project" value="UniProtKB-KW"/>
</dbReference>
<dbReference type="InterPro" id="IPR000315">
    <property type="entry name" value="Znf_B-box"/>
</dbReference>
<name>A0A8S3QUG4_MYTED</name>
<dbReference type="Pfam" id="PF22586">
    <property type="entry name" value="ANCHR-like_BBOX"/>
    <property type="match status" value="1"/>
</dbReference>
<dbReference type="CDD" id="cd19757">
    <property type="entry name" value="Bbox1"/>
    <property type="match status" value="1"/>
</dbReference>
<dbReference type="InterPro" id="IPR047153">
    <property type="entry name" value="TRIM45/56/19-like"/>
</dbReference>
<evidence type="ECO:0000313" key="4">
    <source>
        <dbReference type="EMBL" id="CAG2200385.1"/>
    </source>
</evidence>
<protein>
    <recommendedName>
        <fullName evidence="3">B box-type domain-containing protein</fullName>
    </recommendedName>
</protein>
<dbReference type="SUPFAM" id="SSF101898">
    <property type="entry name" value="NHL repeat"/>
    <property type="match status" value="1"/>
</dbReference>
<dbReference type="EMBL" id="CAJPWZ010000744">
    <property type="protein sequence ID" value="CAG2200385.1"/>
    <property type="molecule type" value="Genomic_DNA"/>
</dbReference>
<keyword evidence="1" id="KW-0863">Zinc-finger</keyword>
<feature type="domain" description="B box-type" evidence="3">
    <location>
        <begin position="21"/>
        <end position="67"/>
    </location>
</feature>
<dbReference type="Gene3D" id="2.120.10.30">
    <property type="entry name" value="TolB, C-terminal domain"/>
    <property type="match status" value="1"/>
</dbReference>
<dbReference type="InterPro" id="IPR011042">
    <property type="entry name" value="6-blade_b-propeller_TolB-like"/>
</dbReference>
<dbReference type="SUPFAM" id="SSF57845">
    <property type="entry name" value="B-box zinc-binding domain"/>
    <property type="match status" value="1"/>
</dbReference>
<dbReference type="SMART" id="SM00336">
    <property type="entry name" value="BBOX"/>
    <property type="match status" value="2"/>
</dbReference>
<dbReference type="PANTHER" id="PTHR25462:SF296">
    <property type="entry name" value="MEIOTIC P26, ISOFORM F"/>
    <property type="match status" value="1"/>
</dbReference>
<gene>
    <name evidence="4" type="ORF">MEDL_15059</name>
</gene>
<reference evidence="4" key="1">
    <citation type="submission" date="2021-03" db="EMBL/GenBank/DDBJ databases">
        <authorList>
            <person name="Bekaert M."/>
        </authorList>
    </citation>
    <scope>NUCLEOTIDE SEQUENCE</scope>
</reference>
<dbReference type="Gene3D" id="3.30.160.60">
    <property type="entry name" value="Classic Zinc Finger"/>
    <property type="match status" value="1"/>
</dbReference>
<accession>A0A8S3QUG4</accession>
<keyword evidence="2" id="KW-0175">Coiled coil</keyword>
<comment type="caution">
    <text evidence="4">The sequence shown here is derived from an EMBL/GenBank/DDBJ whole genome shotgun (WGS) entry which is preliminary data.</text>
</comment>
<sequence>MLRYFKDPQSPNVQVADGLAQTVALCQLCDKNTIKWKCVDCSELLCGDCKKIHERGKATRNHQISAVKDLNEEILESSVFNLECTLHHNACSMYCVTCNQCACANCVTGNHSGHTFQDLKALLDKKRKELKTVLNDVESRFIPETQQRIDSLPAHIRAHEKNIEGLKLQMEKRASALKLAVDKCLKHHYTELYRYSEDRINKFSGHKVNLSQQMKELKENQIKLRKLIQPNSTSDVETLLMSSLNILAPEGTEIAHVEFLPGNLTENDIQREFGSLGFSRRIERQQTFDVEPTNTATQINNQVRNAVQQNDDMVQSDVPLIDNVVRSSRLTSGLELKTLNTSLSSVTSICLAQNDTLWVGCAGSRRLELINNSERARDLPPVMTNVLGFSLAGNGDLFFTDFDNCKLRKREYPSGKLTLVKDFKPQNPVSVYVDLQENSSMISVGLIDSARKLTDDYKNIKGTVVIITSNGVVTNTFGNGQPIHFTVPNRITVGGYSNSLLVIDSTTPESGRIISLSKDGNIQFTYNPIQNNTLNLFNPTDLVCTLNGQILICDVGNDLLHILDLNGLLDHYIDTKSCGIERPWSLALYGDSTLFIGTFTYKGGKRSKDTQKGVVYIVPDFNSNR</sequence>
<dbReference type="AlphaFoldDB" id="A0A8S3QUG4"/>